<dbReference type="GeneID" id="121218716"/>
<protein>
    <submittedName>
        <fullName evidence="3">Protein ENHANCED PSEUDOMONAS SUSCEPTIBILITY 1-like</fullName>
    </submittedName>
</protein>
<sequence length="168" mass="18968">MKWSVYNLPVAEPVEMDLLRVVPLGAGPADEFVTRVEAPHVLEKIFHFSAESIAKLKETANTKSSTTKISSFQFLTAILSRDWSHHCPHIALGTQLKLTAVTTASELLEHGLGWAAWKLNQAVSNHTDKSLRGFVNDWLHSPFIHQISQLFDPQTVVIQAHKFQYIWK</sequence>
<dbReference type="Proteomes" id="UP000818029">
    <property type="component" value="Chromosome D06"/>
</dbReference>
<accession>A0ABM3ABU3</accession>
<gene>
    <name evidence="3" type="primary">LOC121218716</name>
</gene>
<dbReference type="RefSeq" id="XP_040952338.1">
    <property type="nucleotide sequence ID" value="XM_041096404.1"/>
</dbReference>
<evidence type="ECO:0000256" key="1">
    <source>
        <dbReference type="ARBA" id="ARBA00022679"/>
    </source>
</evidence>
<dbReference type="InterPro" id="IPR051283">
    <property type="entry name" value="Sec_Metabolite_Acyltrans"/>
</dbReference>
<keyword evidence="1" id="KW-0808">Transferase</keyword>
<reference evidence="2" key="1">
    <citation type="journal article" date="2020" name="Nat. Genet.">
        <title>Genomic diversifications of five Gossypium allopolyploid species and their impact on cotton improvement.</title>
        <authorList>
            <person name="Chen Z.J."/>
            <person name="Sreedasyam A."/>
            <person name="Ando A."/>
            <person name="Song Q."/>
            <person name="De Santiago L.M."/>
            <person name="Hulse-Kemp A.M."/>
            <person name="Ding M."/>
            <person name="Ye W."/>
            <person name="Kirkbride R.C."/>
            <person name="Jenkins J."/>
            <person name="Plott C."/>
            <person name="Lovell J."/>
            <person name="Lin Y.M."/>
            <person name="Vaughn R."/>
            <person name="Liu B."/>
            <person name="Simpson S."/>
            <person name="Scheffler B.E."/>
            <person name="Wen L."/>
            <person name="Saski C.A."/>
            <person name="Grover C.E."/>
            <person name="Hu G."/>
            <person name="Conover J.L."/>
            <person name="Carlson J.W."/>
            <person name="Shu S."/>
            <person name="Boston L.B."/>
            <person name="Williams M."/>
            <person name="Peterson D.G."/>
            <person name="McGee K."/>
            <person name="Jones D.C."/>
            <person name="Wendel J.F."/>
            <person name="Stelly D.M."/>
            <person name="Grimwood J."/>
            <person name="Schmutz J."/>
        </authorList>
    </citation>
    <scope>NUCLEOTIDE SEQUENCE [LARGE SCALE GENOMIC DNA]</scope>
    <source>
        <strain evidence="2">cv. TM-1</strain>
    </source>
</reference>
<name>A0ABM3ABU3_GOSHI</name>
<proteinExistence type="predicted"/>
<organism evidence="2 3">
    <name type="scientific">Gossypium hirsutum</name>
    <name type="common">Upland cotton</name>
    <name type="synonym">Gossypium mexicanum</name>
    <dbReference type="NCBI Taxonomy" id="3635"/>
    <lineage>
        <taxon>Eukaryota</taxon>
        <taxon>Viridiplantae</taxon>
        <taxon>Streptophyta</taxon>
        <taxon>Embryophyta</taxon>
        <taxon>Tracheophyta</taxon>
        <taxon>Spermatophyta</taxon>
        <taxon>Magnoliopsida</taxon>
        <taxon>eudicotyledons</taxon>
        <taxon>Gunneridae</taxon>
        <taxon>Pentapetalae</taxon>
        <taxon>rosids</taxon>
        <taxon>malvids</taxon>
        <taxon>Malvales</taxon>
        <taxon>Malvaceae</taxon>
        <taxon>Malvoideae</taxon>
        <taxon>Gossypium</taxon>
    </lineage>
</organism>
<dbReference type="Gene3D" id="3.30.559.10">
    <property type="entry name" value="Chloramphenicol acetyltransferase-like domain"/>
    <property type="match status" value="1"/>
</dbReference>
<dbReference type="PANTHER" id="PTHR31896:SF12">
    <property type="entry name" value="HXXXD-TYPE ACYL-TRANSFERASE FAMILY PROTEIN"/>
    <property type="match status" value="1"/>
</dbReference>
<dbReference type="PANTHER" id="PTHR31896">
    <property type="entry name" value="FAMILY REGULATORY PROTEIN, PUTATIVE (AFU_ORTHOLOGUE AFUA_3G14730)-RELATED"/>
    <property type="match status" value="1"/>
</dbReference>
<dbReference type="InterPro" id="IPR023213">
    <property type="entry name" value="CAT-like_dom_sf"/>
</dbReference>
<keyword evidence="2" id="KW-1185">Reference proteome</keyword>
<evidence type="ECO:0000313" key="2">
    <source>
        <dbReference type="Proteomes" id="UP000818029"/>
    </source>
</evidence>
<evidence type="ECO:0000313" key="3">
    <source>
        <dbReference type="RefSeq" id="XP_040952338.1"/>
    </source>
</evidence>
<reference evidence="3" key="2">
    <citation type="submission" date="2025-08" db="UniProtKB">
        <authorList>
            <consortium name="RefSeq"/>
        </authorList>
    </citation>
    <scope>IDENTIFICATION</scope>
</reference>